<organism evidence="1 2">
    <name type="scientific">Parathielavia hyrcaniae</name>
    <dbReference type="NCBI Taxonomy" id="113614"/>
    <lineage>
        <taxon>Eukaryota</taxon>
        <taxon>Fungi</taxon>
        <taxon>Dikarya</taxon>
        <taxon>Ascomycota</taxon>
        <taxon>Pezizomycotina</taxon>
        <taxon>Sordariomycetes</taxon>
        <taxon>Sordariomycetidae</taxon>
        <taxon>Sordariales</taxon>
        <taxon>Chaetomiaceae</taxon>
        <taxon>Parathielavia</taxon>
    </lineage>
</organism>
<name>A0AAN6SWY5_9PEZI</name>
<sequence>MKTVQESHPTQLPGRYRSLSRSISAWPVPRIQLHSRRCEPGLVPAGALRCCMILLPDFHVLICPRPGGFCCGGPTLGFQTFLPRPLAPVCHLFLLHHHTSPPYRSPFLPASHHSFLLLLLAQRRLREVKGKSREKTAKVCRKAGGEGTTPLVTTPLVTSMRLAWTKKGCRPTT</sequence>
<keyword evidence="2" id="KW-1185">Reference proteome</keyword>
<dbReference type="EMBL" id="MU863692">
    <property type="protein sequence ID" value="KAK4096910.1"/>
    <property type="molecule type" value="Genomic_DNA"/>
</dbReference>
<comment type="caution">
    <text evidence="1">The sequence shown here is derived from an EMBL/GenBank/DDBJ whole genome shotgun (WGS) entry which is preliminary data.</text>
</comment>
<dbReference type="AlphaFoldDB" id="A0AAN6SWY5"/>
<protein>
    <submittedName>
        <fullName evidence="1">Uncharacterized protein</fullName>
    </submittedName>
</protein>
<evidence type="ECO:0000313" key="1">
    <source>
        <dbReference type="EMBL" id="KAK4096910.1"/>
    </source>
</evidence>
<reference evidence="1" key="2">
    <citation type="submission" date="2023-05" db="EMBL/GenBank/DDBJ databases">
        <authorList>
            <consortium name="Lawrence Berkeley National Laboratory"/>
            <person name="Steindorff A."/>
            <person name="Hensen N."/>
            <person name="Bonometti L."/>
            <person name="Westerberg I."/>
            <person name="Brannstrom I.O."/>
            <person name="Guillou S."/>
            <person name="Cros-Aarteil S."/>
            <person name="Calhoun S."/>
            <person name="Haridas S."/>
            <person name="Kuo A."/>
            <person name="Mondo S."/>
            <person name="Pangilinan J."/>
            <person name="Riley R."/>
            <person name="Labutti K."/>
            <person name="Andreopoulos B."/>
            <person name="Lipzen A."/>
            <person name="Chen C."/>
            <person name="Yanf M."/>
            <person name="Daum C."/>
            <person name="Ng V."/>
            <person name="Clum A."/>
            <person name="Ohm R."/>
            <person name="Martin F."/>
            <person name="Silar P."/>
            <person name="Natvig D."/>
            <person name="Lalanne C."/>
            <person name="Gautier V."/>
            <person name="Ament-Velasquez S.L."/>
            <person name="Kruys A."/>
            <person name="Hutchinson M.I."/>
            <person name="Powell A.J."/>
            <person name="Barry K."/>
            <person name="Miller A.N."/>
            <person name="Grigoriev I.V."/>
            <person name="Debuchy R."/>
            <person name="Gladieux P."/>
            <person name="Thoren M.H."/>
            <person name="Johannesson H."/>
        </authorList>
    </citation>
    <scope>NUCLEOTIDE SEQUENCE</scope>
    <source>
        <strain evidence="1">CBS 757.83</strain>
    </source>
</reference>
<evidence type="ECO:0000313" key="2">
    <source>
        <dbReference type="Proteomes" id="UP001305647"/>
    </source>
</evidence>
<accession>A0AAN6SWY5</accession>
<gene>
    <name evidence="1" type="ORF">N658DRAFT_319704</name>
</gene>
<dbReference type="Proteomes" id="UP001305647">
    <property type="component" value="Unassembled WGS sequence"/>
</dbReference>
<reference evidence="1" key="1">
    <citation type="journal article" date="2023" name="Mol. Phylogenet. Evol.">
        <title>Genome-scale phylogeny and comparative genomics of the fungal order Sordariales.</title>
        <authorList>
            <person name="Hensen N."/>
            <person name="Bonometti L."/>
            <person name="Westerberg I."/>
            <person name="Brannstrom I.O."/>
            <person name="Guillou S."/>
            <person name="Cros-Aarteil S."/>
            <person name="Calhoun S."/>
            <person name="Haridas S."/>
            <person name="Kuo A."/>
            <person name="Mondo S."/>
            <person name="Pangilinan J."/>
            <person name="Riley R."/>
            <person name="LaButti K."/>
            <person name="Andreopoulos B."/>
            <person name="Lipzen A."/>
            <person name="Chen C."/>
            <person name="Yan M."/>
            <person name="Daum C."/>
            <person name="Ng V."/>
            <person name="Clum A."/>
            <person name="Steindorff A."/>
            <person name="Ohm R.A."/>
            <person name="Martin F."/>
            <person name="Silar P."/>
            <person name="Natvig D.O."/>
            <person name="Lalanne C."/>
            <person name="Gautier V."/>
            <person name="Ament-Velasquez S.L."/>
            <person name="Kruys A."/>
            <person name="Hutchinson M.I."/>
            <person name="Powell A.J."/>
            <person name="Barry K."/>
            <person name="Miller A.N."/>
            <person name="Grigoriev I.V."/>
            <person name="Debuchy R."/>
            <person name="Gladieux P."/>
            <person name="Hiltunen Thoren M."/>
            <person name="Johannesson H."/>
        </authorList>
    </citation>
    <scope>NUCLEOTIDE SEQUENCE</scope>
    <source>
        <strain evidence="1">CBS 757.83</strain>
    </source>
</reference>
<proteinExistence type="predicted"/>